<dbReference type="Gene3D" id="3.40.1190.10">
    <property type="entry name" value="Mur-like, catalytic domain"/>
    <property type="match status" value="1"/>
</dbReference>
<dbReference type="Pfam" id="PF08245">
    <property type="entry name" value="Mur_ligase_M"/>
    <property type="match status" value="1"/>
</dbReference>
<dbReference type="GO" id="GO:0071555">
    <property type="term" value="P:cell wall organization"/>
    <property type="evidence" value="ECO:0007669"/>
    <property type="project" value="UniProtKB-KW"/>
</dbReference>
<dbReference type="PANTHER" id="PTHR23135">
    <property type="entry name" value="MUR LIGASE FAMILY MEMBER"/>
    <property type="match status" value="1"/>
</dbReference>
<keyword evidence="2" id="KW-0133">Cell shape</keyword>
<gene>
    <name evidence="5" type="ORF">DMP06_08225</name>
</gene>
<feature type="domain" description="Mur ligase central" evidence="4">
    <location>
        <begin position="120"/>
        <end position="327"/>
    </location>
</feature>
<dbReference type="InterPro" id="IPR004101">
    <property type="entry name" value="Mur_ligase_C"/>
</dbReference>
<reference evidence="6" key="1">
    <citation type="submission" date="2018-05" db="EMBL/GenBank/DDBJ databases">
        <title>Genome Sequencing of selected type strains of the family Eggerthellaceae.</title>
        <authorList>
            <person name="Danylec N."/>
            <person name="Stoll D.A."/>
            <person name="Doetsch A."/>
            <person name="Huch M."/>
        </authorList>
    </citation>
    <scope>NUCLEOTIDE SEQUENCE [LARGE SCALE GENOMIC DNA]</scope>
    <source>
        <strain evidence="6">DSM 24851</strain>
    </source>
</reference>
<dbReference type="PANTHER" id="PTHR23135:SF4">
    <property type="entry name" value="UDP-N-ACETYLMURAMOYL-L-ALANYL-D-GLUTAMATE--2,6-DIAMINOPIMELATE LIGASE MURE HOMOLOG, CHLOROPLASTIC"/>
    <property type="match status" value="1"/>
</dbReference>
<proteinExistence type="inferred from homology"/>
<dbReference type="InterPro" id="IPR013221">
    <property type="entry name" value="Mur_ligase_cen"/>
</dbReference>
<dbReference type="Pfam" id="PF02875">
    <property type="entry name" value="Mur_ligase_C"/>
    <property type="match status" value="1"/>
</dbReference>
<keyword evidence="2" id="KW-0961">Cell wall biogenesis/degradation</keyword>
<evidence type="ECO:0000259" key="4">
    <source>
        <dbReference type="Pfam" id="PF08245"/>
    </source>
</evidence>
<dbReference type="EMBL" id="QIBX01000015">
    <property type="protein sequence ID" value="RNL38819.1"/>
    <property type="molecule type" value="Genomic_DNA"/>
</dbReference>
<dbReference type="GO" id="GO:0005524">
    <property type="term" value="F:ATP binding"/>
    <property type="evidence" value="ECO:0007669"/>
    <property type="project" value="InterPro"/>
</dbReference>
<evidence type="ECO:0000256" key="1">
    <source>
        <dbReference type="ARBA" id="ARBA00005898"/>
    </source>
</evidence>
<dbReference type="SUPFAM" id="SSF63418">
    <property type="entry name" value="MurE/MurF N-terminal domain"/>
    <property type="match status" value="1"/>
</dbReference>
<dbReference type="OrthoDB" id="9800958at2"/>
<dbReference type="InterPro" id="IPR035911">
    <property type="entry name" value="MurE/MurF_N"/>
</dbReference>
<dbReference type="InterPro" id="IPR036615">
    <property type="entry name" value="Mur_ligase_C_dom_sf"/>
</dbReference>
<dbReference type="UniPathway" id="UPA00219"/>
<dbReference type="Proteomes" id="UP000269591">
    <property type="component" value="Unassembled WGS sequence"/>
</dbReference>
<comment type="pathway">
    <text evidence="2">Cell wall biogenesis; peptidoglycan biosynthesis.</text>
</comment>
<dbReference type="AlphaFoldDB" id="A0A3N0AWC5"/>
<evidence type="ECO:0000259" key="3">
    <source>
        <dbReference type="Pfam" id="PF02875"/>
    </source>
</evidence>
<dbReference type="Gene3D" id="3.90.190.20">
    <property type="entry name" value="Mur ligase, C-terminal domain"/>
    <property type="match status" value="1"/>
</dbReference>
<protein>
    <submittedName>
        <fullName evidence="5">UDP-N-acetylmuramoyl-L-alanyl-D-glutamate--2, 6-diaminopimelate ligase</fullName>
    </submittedName>
</protein>
<dbReference type="InterPro" id="IPR036565">
    <property type="entry name" value="Mur-like_cat_sf"/>
</dbReference>
<comment type="similarity">
    <text evidence="1">Belongs to the MurCDEF family. MurE subfamily.</text>
</comment>
<dbReference type="RefSeq" id="WP_123209258.1">
    <property type="nucleotide sequence ID" value="NZ_JBHTHO010000012.1"/>
</dbReference>
<organism evidence="5 6">
    <name type="scientific">Slackia equolifaciens</name>
    <dbReference type="NCBI Taxonomy" id="498718"/>
    <lineage>
        <taxon>Bacteria</taxon>
        <taxon>Bacillati</taxon>
        <taxon>Actinomycetota</taxon>
        <taxon>Coriobacteriia</taxon>
        <taxon>Eggerthellales</taxon>
        <taxon>Eggerthellaceae</taxon>
        <taxon>Slackia</taxon>
    </lineage>
</organism>
<keyword evidence="2" id="KW-0131">Cell cycle</keyword>
<keyword evidence="2" id="KW-0573">Peptidoglycan synthesis</keyword>
<feature type="domain" description="Mur ligase C-terminal" evidence="3">
    <location>
        <begin position="348"/>
        <end position="478"/>
    </location>
</feature>
<sequence>MQKPQQTASTVKRYAALLDNLGVLASPVDAAALPDSPIAFATCDSREVVPGTLFVCKGAAFKRDYLMSAIEAGAACYVSETDYEAPIPCLLVTDIRKAMGAIADFAWGHPSGKIDVCAFTGTKGKTTSVYYLKGILDAQARAAGTHTAAMFSSIEMDDGIERGEAKLTTPEPFDLERHLANAVAAGAEHVAMEASSQALKYGRTFGVEFAVGAFTNIGEDHISPIEHPTFEDYFASKLLLFKQCETAVVNLDMDRADKVYASARERCPRVITYSLEHEAADVFGFHLRHTEGGITFTVRTPRFEREVLLPTPVRFNVSNALGAIACAEGLGIDEECIVHGFESVMVPGRMNLYPTPSGRIMGVVDFAHNGMSLETLLRDLRENYPDRELCVVFGATGGKGMDRRETMGVAAGKFADRIVITEDDPGPEDPADICATIAHFIEAQGNHAWQIEVDREAAIRKAVFETERPAVVIVTGKGHETRMMRRGGAEPCRADGVILREALDEFDAMQGENESA</sequence>
<dbReference type="NCBIfam" id="TIGR01085">
    <property type="entry name" value="murE"/>
    <property type="match status" value="1"/>
</dbReference>
<evidence type="ECO:0000256" key="2">
    <source>
        <dbReference type="RuleBase" id="RU004135"/>
    </source>
</evidence>
<keyword evidence="5" id="KW-0436">Ligase</keyword>
<comment type="caution">
    <text evidence="5">The sequence shown here is derived from an EMBL/GenBank/DDBJ whole genome shotgun (WGS) entry which is preliminary data.</text>
</comment>
<evidence type="ECO:0000313" key="6">
    <source>
        <dbReference type="Proteomes" id="UP000269591"/>
    </source>
</evidence>
<dbReference type="GO" id="GO:0051301">
    <property type="term" value="P:cell division"/>
    <property type="evidence" value="ECO:0007669"/>
    <property type="project" value="UniProtKB-KW"/>
</dbReference>
<keyword evidence="2" id="KW-0132">Cell division</keyword>
<dbReference type="GO" id="GO:0005737">
    <property type="term" value="C:cytoplasm"/>
    <property type="evidence" value="ECO:0007669"/>
    <property type="project" value="UniProtKB-SubCell"/>
</dbReference>
<dbReference type="GO" id="GO:0008360">
    <property type="term" value="P:regulation of cell shape"/>
    <property type="evidence" value="ECO:0007669"/>
    <property type="project" value="UniProtKB-KW"/>
</dbReference>
<accession>A0A3N0AWC5</accession>
<name>A0A3N0AWC5_9ACTN</name>
<evidence type="ECO:0000313" key="5">
    <source>
        <dbReference type="EMBL" id="RNL38819.1"/>
    </source>
</evidence>
<dbReference type="SUPFAM" id="SSF53244">
    <property type="entry name" value="MurD-like peptide ligases, peptide-binding domain"/>
    <property type="match status" value="1"/>
</dbReference>
<dbReference type="Gene3D" id="3.40.1390.10">
    <property type="entry name" value="MurE/MurF, N-terminal domain"/>
    <property type="match status" value="1"/>
</dbReference>
<dbReference type="GO" id="GO:0009252">
    <property type="term" value="P:peptidoglycan biosynthetic process"/>
    <property type="evidence" value="ECO:0007669"/>
    <property type="project" value="UniProtKB-UniPathway"/>
</dbReference>
<dbReference type="SUPFAM" id="SSF53623">
    <property type="entry name" value="MurD-like peptide ligases, catalytic domain"/>
    <property type="match status" value="1"/>
</dbReference>
<keyword evidence="6" id="KW-1185">Reference proteome</keyword>
<comment type="subcellular location">
    <subcellularLocation>
        <location evidence="2">Cytoplasm</location>
    </subcellularLocation>
</comment>
<dbReference type="InterPro" id="IPR005761">
    <property type="entry name" value="UDP-N-AcMur-Glu-dNH2Pim_ligase"/>
</dbReference>
<dbReference type="GO" id="GO:0016881">
    <property type="term" value="F:acid-amino acid ligase activity"/>
    <property type="evidence" value="ECO:0007669"/>
    <property type="project" value="InterPro"/>
</dbReference>